<evidence type="ECO:0000313" key="3">
    <source>
        <dbReference type="Proteomes" id="UP001348149"/>
    </source>
</evidence>
<comment type="caution">
    <text evidence="2">The sequence shown here is derived from an EMBL/GenBank/DDBJ whole genome shotgun (WGS) entry which is preliminary data.</text>
</comment>
<organism evidence="2 3">
    <name type="scientific">Mesobacterium hydrothermale</name>
    <dbReference type="NCBI Taxonomy" id="3111907"/>
    <lineage>
        <taxon>Bacteria</taxon>
        <taxon>Pseudomonadati</taxon>
        <taxon>Pseudomonadota</taxon>
        <taxon>Alphaproteobacteria</taxon>
        <taxon>Rhodobacterales</taxon>
        <taxon>Roseobacteraceae</taxon>
        <taxon>Mesobacterium</taxon>
    </lineage>
</organism>
<keyword evidence="3" id="KW-1185">Reference proteome</keyword>
<reference evidence="2 3" key="1">
    <citation type="submission" date="2024-01" db="EMBL/GenBank/DDBJ databases">
        <title>Mesobacterium rodlantinim sp. nov., isolated from shallow sea hydrothermal systems off Kueishantao Island.</title>
        <authorList>
            <person name="Su Z."/>
            <person name="Tang K."/>
        </authorList>
    </citation>
    <scope>NUCLEOTIDE SEQUENCE [LARGE SCALE GENOMIC DNA]</scope>
    <source>
        <strain evidence="2 3">TK19101</strain>
    </source>
</reference>
<keyword evidence="1" id="KW-0812">Transmembrane</keyword>
<protein>
    <submittedName>
        <fullName evidence="2">Uncharacterized protein</fullName>
    </submittedName>
</protein>
<evidence type="ECO:0000313" key="2">
    <source>
        <dbReference type="EMBL" id="MEC3860065.1"/>
    </source>
</evidence>
<evidence type="ECO:0000256" key="1">
    <source>
        <dbReference type="SAM" id="Phobius"/>
    </source>
</evidence>
<gene>
    <name evidence="2" type="ORF">VK792_02095</name>
</gene>
<sequence>MQRDSYLSAVLVLPDLLDFDAPLYWPAVKRALDELDSDKDRQAALSDDHSVIAGEKYAVRVTAEISDDFGPSIRIDLFAQDTACPGREARRLLRRIVAFALRDCEADFIYWSDGKHLLDRQEFSAFSLQPDFGGAAPEQTGPDLTDAAHRRLTAASWMMTGMVATVSPPLGAALYVYGGLRGQNLRRVTQALCLAGLFALLEHRDLLPPVYGAFF</sequence>
<feature type="transmembrane region" description="Helical" evidence="1">
    <location>
        <begin position="157"/>
        <end position="177"/>
    </location>
</feature>
<dbReference type="EMBL" id="JAYLLH010000002">
    <property type="protein sequence ID" value="MEC3860065.1"/>
    <property type="molecule type" value="Genomic_DNA"/>
</dbReference>
<keyword evidence="1" id="KW-1133">Transmembrane helix</keyword>
<dbReference type="Proteomes" id="UP001348149">
    <property type="component" value="Unassembled WGS sequence"/>
</dbReference>
<name>A0ABU6HDW8_9RHOB</name>
<accession>A0ABU6HDW8</accession>
<dbReference type="RefSeq" id="WP_326295692.1">
    <property type="nucleotide sequence ID" value="NZ_JAYLLH010000002.1"/>
</dbReference>
<proteinExistence type="predicted"/>
<keyword evidence="1" id="KW-0472">Membrane</keyword>